<comment type="similarity">
    <text evidence="1 4">Belongs to the glycosyl hydrolase 53 family.</text>
</comment>
<dbReference type="Pfam" id="PF07745">
    <property type="entry name" value="Glyco_hydro_53"/>
    <property type="match status" value="1"/>
</dbReference>
<keyword evidence="2 4" id="KW-0378">Hydrolase</keyword>
<sequence>MKTYRQLLLFISFVLLIQLIIPIEPAQATHLLNNNGFETDPFEDWDIDSSNWDLATLTHSTQDVQSGSYHLNYFNDDTNSNTETITVSQTIANVSAGNYTLSVQSMGGSESVAGHVRLEANALQSDVFMTTGWGNWETSEFNFSLENDQEMTITLTVEVPPGGWGYLDNVELVRQDDNTTTPVEADIHVEKVDGLTDDFINGVDISSIIALENSGVKFYNDQGDETDIFTTLKDKGVNYVRVKIWNDPYNAEGFGYGGGNNDVDKALTIGKRATEAGMKVLVNFHYSDFWADPAKQMAPKAWADFSLEEKQVAIDDFTTSTLTTLIDHGVDVGMVQVGNETNNGMAGESGWTNMLALFDAGTQAVRAVDPSIDIALHFTNPEKGTYPGYAKRLDEANIDYDIFASSYYSFWHGSLENLTDTLSHVADTYDKDVLMVETSYAYTPEDGDGHENTIKGTENNPPYPYTVQGQANAIRDAIEAVVNVGEHGLGVFYWEPAWLPVGPKEDVEQNKDIWETYGSGWASSYASEYDPEDAGVWYGGSAIDNQAWFDFDGNPLPTANIFNYVKTGTIAPVVLETIDVPEITVHVGETILYPEDVTYRYSDGSEEQVGATFDALVDTNLSPGTYKTTGTTEKGDDVTLTIKVLAQNFVVDPSFEQVSDAWQFTFNKVTNQASIKEGQGDSHTGQFHTHYWSDEPIDFVLSQEIDSLEPGIYQLSMYNQGGDHTDGALLLFAESDTRYVQETTVNGWANWQYTTIEHIVVTGDTLIIGAHITANSGAWGTLDDFSLIRTGDLPSDPTPENPDNNETPDDSDIEDEEEGGDDPVTDDDSEVDEDDDTNDESDTDTPEDTLAIDDASNMTETDDYFVINSSKPVITFTESVTQALDRPVFIQQPNLSLLIPYENLVSDSDVSLRVEQVNDLSLQTKSPVYRFNLTNLSGPITFQEPIEVTFTVTEPVANWDDLVIQYLSESGDVLETIKPTSFNVANQTVTVMLTHFSLYTVAEVASTPERPTDNETNTDNDTNQDDTVIDNDVNNDNASNQEATTDPSDNETPDDSENTSGEQLPNTSTVTFNLILLGLLFICVSSFIMYSYQRKASN</sequence>
<dbReference type="EMBL" id="BJWJ01000007">
    <property type="protein sequence ID" value="GEM03992.1"/>
    <property type="molecule type" value="Genomic_DNA"/>
</dbReference>
<dbReference type="GO" id="GO:0045490">
    <property type="term" value="P:pectin catabolic process"/>
    <property type="evidence" value="ECO:0007669"/>
    <property type="project" value="TreeGrafter"/>
</dbReference>
<evidence type="ECO:0000256" key="4">
    <source>
        <dbReference type="RuleBase" id="RU361192"/>
    </source>
</evidence>
<dbReference type="RefSeq" id="WP_177220659.1">
    <property type="nucleotide sequence ID" value="NZ_BJWJ01000007.1"/>
</dbReference>
<dbReference type="InterPro" id="IPR017853">
    <property type="entry name" value="GH"/>
</dbReference>
<accession>A0A1I6SBN0</accession>
<evidence type="ECO:0000256" key="3">
    <source>
        <dbReference type="ARBA" id="ARBA00023295"/>
    </source>
</evidence>
<feature type="compositionally biased region" description="Acidic residues" evidence="5">
    <location>
        <begin position="1016"/>
        <end position="1029"/>
    </location>
</feature>
<feature type="compositionally biased region" description="Polar residues" evidence="5">
    <location>
        <begin position="1038"/>
        <end position="1047"/>
    </location>
</feature>
<dbReference type="SUPFAM" id="SSF51445">
    <property type="entry name" value="(Trans)glycosidases"/>
    <property type="match status" value="1"/>
</dbReference>
<dbReference type="InterPro" id="IPR011683">
    <property type="entry name" value="Glyco_hydro_53"/>
</dbReference>
<name>A0A1I6SBN0_9BACI</name>
<keyword evidence="3 4" id="KW-0326">Glycosidase</keyword>
<dbReference type="Gene3D" id="2.60.120.260">
    <property type="entry name" value="Galactose-binding domain-like"/>
    <property type="match status" value="2"/>
</dbReference>
<evidence type="ECO:0000313" key="9">
    <source>
        <dbReference type="Proteomes" id="UP000199139"/>
    </source>
</evidence>
<comment type="catalytic activity">
    <reaction evidence="4">
        <text>The enzyme specifically hydrolyzes (1-&gt;4)-beta-D-galactosidic linkages in type I arabinogalactans.</text>
        <dbReference type="EC" id="3.2.1.89"/>
    </reaction>
</comment>
<feature type="region of interest" description="Disordered" evidence="5">
    <location>
        <begin position="789"/>
        <end position="856"/>
    </location>
</feature>
<dbReference type="Gene3D" id="3.20.20.80">
    <property type="entry name" value="Glycosidases"/>
    <property type="match status" value="1"/>
</dbReference>
<dbReference type="Proteomes" id="UP000199139">
    <property type="component" value="Unassembled WGS sequence"/>
</dbReference>
<keyword evidence="6" id="KW-0812">Transmembrane</keyword>
<evidence type="ECO:0000256" key="5">
    <source>
        <dbReference type="SAM" id="MobiDB-lite"/>
    </source>
</evidence>
<protein>
    <recommendedName>
        <fullName evidence="4">Arabinogalactan endo-beta-1,4-galactanase</fullName>
        <ecNumber evidence="4">3.2.1.89</ecNumber>
    </recommendedName>
</protein>
<dbReference type="EMBL" id="FPAI01000008">
    <property type="protein sequence ID" value="SFS74356.1"/>
    <property type="molecule type" value="Genomic_DNA"/>
</dbReference>
<reference evidence="8 9" key="1">
    <citation type="submission" date="2016-10" db="EMBL/GenBank/DDBJ databases">
        <authorList>
            <person name="de Groot N.N."/>
        </authorList>
    </citation>
    <scope>NUCLEOTIDE SEQUENCE [LARGE SCALE GENOMIC DNA]</scope>
    <source>
        <strain evidence="8 9">DSM 17074</strain>
    </source>
</reference>
<dbReference type="PANTHER" id="PTHR34983">
    <property type="entry name" value="ARABINOGALACTAN ENDO-BETA-1,4-GALACTANASE A"/>
    <property type="match status" value="1"/>
</dbReference>
<dbReference type="GO" id="GO:0015926">
    <property type="term" value="F:glucosidase activity"/>
    <property type="evidence" value="ECO:0007669"/>
    <property type="project" value="InterPro"/>
</dbReference>
<dbReference type="AlphaFoldDB" id="A0A1I6SBN0"/>
<evidence type="ECO:0000313" key="8">
    <source>
        <dbReference type="EMBL" id="SFS74356.1"/>
    </source>
</evidence>
<feature type="compositionally biased region" description="Acidic residues" evidence="5">
    <location>
        <begin position="806"/>
        <end position="851"/>
    </location>
</feature>
<evidence type="ECO:0000256" key="6">
    <source>
        <dbReference type="SAM" id="Phobius"/>
    </source>
</evidence>
<organism evidence="8 9">
    <name type="scientific">Halolactibacillus miurensis</name>
    <dbReference type="NCBI Taxonomy" id="306541"/>
    <lineage>
        <taxon>Bacteria</taxon>
        <taxon>Bacillati</taxon>
        <taxon>Bacillota</taxon>
        <taxon>Bacilli</taxon>
        <taxon>Bacillales</taxon>
        <taxon>Bacillaceae</taxon>
        <taxon>Halolactibacillus</taxon>
    </lineage>
</organism>
<dbReference type="STRING" id="306541.SAMN05421668_10862"/>
<reference evidence="7 10" key="2">
    <citation type="submission" date="2019-07" db="EMBL/GenBank/DDBJ databases">
        <title>Whole genome shotgun sequence of Halolactibacillus miurensis NBRC 100873.</title>
        <authorList>
            <person name="Hosoyama A."/>
            <person name="Uohara A."/>
            <person name="Ohji S."/>
            <person name="Ichikawa N."/>
        </authorList>
    </citation>
    <scope>NUCLEOTIDE SEQUENCE [LARGE SCALE GENOMIC DNA]</scope>
    <source>
        <strain evidence="7 10">NBRC 100873</strain>
    </source>
</reference>
<evidence type="ECO:0000313" key="10">
    <source>
        <dbReference type="Proteomes" id="UP000321773"/>
    </source>
</evidence>
<dbReference type="Proteomes" id="UP000321773">
    <property type="component" value="Unassembled WGS sequence"/>
</dbReference>
<dbReference type="EC" id="3.2.1.89" evidence="4"/>
<keyword evidence="10" id="KW-1185">Reference proteome</keyword>
<feature type="compositionally biased region" description="Acidic residues" evidence="5">
    <location>
        <begin position="1048"/>
        <end position="1057"/>
    </location>
</feature>
<evidence type="ECO:0000256" key="1">
    <source>
        <dbReference type="ARBA" id="ARBA00010687"/>
    </source>
</evidence>
<feature type="region of interest" description="Disordered" evidence="5">
    <location>
        <begin position="1005"/>
        <end position="1065"/>
    </location>
</feature>
<evidence type="ECO:0000256" key="2">
    <source>
        <dbReference type="ARBA" id="ARBA00022801"/>
    </source>
</evidence>
<keyword evidence="6" id="KW-1133">Transmembrane helix</keyword>
<dbReference type="PANTHER" id="PTHR34983:SF2">
    <property type="entry name" value="ENDO-BETA-1,4-GALACTANASE"/>
    <property type="match status" value="1"/>
</dbReference>
<feature type="transmembrane region" description="Helical" evidence="6">
    <location>
        <begin position="1070"/>
        <end position="1092"/>
    </location>
</feature>
<keyword evidence="6" id="KW-0472">Membrane</keyword>
<dbReference type="GO" id="GO:0031218">
    <property type="term" value="F:arabinogalactan endo-1,4-beta-galactosidase activity"/>
    <property type="evidence" value="ECO:0007669"/>
    <property type="project" value="UniProtKB-EC"/>
</dbReference>
<evidence type="ECO:0000313" key="7">
    <source>
        <dbReference type="EMBL" id="GEM03992.1"/>
    </source>
</evidence>
<gene>
    <name evidence="7" type="ORF">HMI01_09800</name>
    <name evidence="8" type="ORF">SAMN05421668_10862</name>
</gene>
<proteinExistence type="inferred from homology"/>